<sequence>LSDTTSLPMDVLSHTTSLPVDVSSDTILLPMDFVSDTTSLPVDVLSDTTSLPMDVLSHTTSLPVDHLSDTTSLPMEILSDTRSLPVDVLSDTISLPVDFSLYTTSLPVKLLSDTTSLPMDVLSHTTSLPVDVSSDTILLPMDFVSDTTSLPVDFSSDTTSLPVDVLSHTTSLPMDVSLDTASLPVTPVSDESTSAESINITHYLILNNIIPASNGTYHDEGFESGHLLSDKNEAKTLDSSERNNSSTPVLHLNTRDRSPKTVEHTTTESIYNLPEDLQTAENVNSSLHPDAIKYDPTPFLQYNEKSTNNSLNIGTAQHNSRNLEIHNITNNFKTHTRTPMVLRDTHQPRVKPTKSNYSKNIAEITNASFIYPKKSIYLHNKISLDEMNKTVELTLPNKNKSDTKSRLEIDPTDGEVLHSYEHISYPLNYTVKEKYIPLPRNSSGFDILRKLNVSFPLALYKLPPRVKMITTKMLRKRRVKKPRRKAVADYMKPNTSDSSHEEIIPLPVLENTTKLDVNEISAETIKNETTFILTNNNRNDNSTLLTKDQSTVTREMPLNQSTQQIVTLRNYEDSLKELILNSSKESKTENPVIDKFLTTNTTDHVQDKLVERRIHIKPEREKTQDYSEGNTDEIMDNTDEFKDAYVTTEPNDTDMCELQDYSPLLGLNPNNKIIDTNRRSEALKDNIKNYTTSTADNARKIVTSKKEIKDAKSEPSKMYTKISMSNFASKPSNDKRNEAQIRVHADSNLVNYLLDKGQSKENSKEWMDYEAITVEPDSSQGLKATENDSSVFETVIETKSITKNTKTVRINRLPKNIKNIEIVA</sequence>
<reference evidence="2" key="1">
    <citation type="submission" date="2015-11" db="EMBL/GenBank/DDBJ databases">
        <title>De novo transcriptome assembly of four potential Pierce s Disease insect vectors from Arizona vineyards.</title>
        <authorList>
            <person name="Tassone E.E."/>
        </authorList>
    </citation>
    <scope>NUCLEOTIDE SEQUENCE</scope>
</reference>
<gene>
    <name evidence="2" type="ORF">g.48308</name>
</gene>
<organism evidence="2">
    <name type="scientific">Homalodisca liturata</name>
    <dbReference type="NCBI Taxonomy" id="320908"/>
    <lineage>
        <taxon>Eukaryota</taxon>
        <taxon>Metazoa</taxon>
        <taxon>Ecdysozoa</taxon>
        <taxon>Arthropoda</taxon>
        <taxon>Hexapoda</taxon>
        <taxon>Insecta</taxon>
        <taxon>Pterygota</taxon>
        <taxon>Neoptera</taxon>
        <taxon>Paraneoptera</taxon>
        <taxon>Hemiptera</taxon>
        <taxon>Auchenorrhyncha</taxon>
        <taxon>Membracoidea</taxon>
        <taxon>Cicadellidae</taxon>
        <taxon>Cicadellinae</taxon>
        <taxon>Proconiini</taxon>
        <taxon>Homalodisca</taxon>
    </lineage>
</organism>
<feature type="region of interest" description="Disordered" evidence="1">
    <location>
        <begin position="478"/>
        <end position="499"/>
    </location>
</feature>
<dbReference type="EMBL" id="GECU01023551">
    <property type="protein sequence ID" value="JAS84155.1"/>
    <property type="molecule type" value="Transcribed_RNA"/>
</dbReference>
<feature type="region of interest" description="Disordered" evidence="1">
    <location>
        <begin position="235"/>
        <end position="263"/>
    </location>
</feature>
<proteinExistence type="predicted"/>
<dbReference type="AlphaFoldDB" id="A0A1B6IB35"/>
<evidence type="ECO:0000313" key="2">
    <source>
        <dbReference type="EMBL" id="JAS84155.1"/>
    </source>
</evidence>
<name>A0A1B6IB35_9HEMI</name>
<evidence type="ECO:0000256" key="1">
    <source>
        <dbReference type="SAM" id="MobiDB-lite"/>
    </source>
</evidence>
<protein>
    <submittedName>
        <fullName evidence="2">Uncharacterized protein</fullName>
    </submittedName>
</protein>
<feature type="compositionally biased region" description="Basic and acidic residues" evidence="1">
    <location>
        <begin position="253"/>
        <end position="263"/>
    </location>
</feature>
<accession>A0A1B6IB35</accession>
<feature type="non-terminal residue" evidence="2">
    <location>
        <position position="1"/>
    </location>
</feature>